<keyword evidence="13" id="KW-0100">Branched-chain amino acid biosynthesis</keyword>
<dbReference type="InterPro" id="IPR005786">
    <property type="entry name" value="B_amino_transII"/>
</dbReference>
<dbReference type="CDD" id="cd01557">
    <property type="entry name" value="BCAT_beta_family"/>
    <property type="match status" value="1"/>
</dbReference>
<keyword evidence="19" id="KW-1185">Reference proteome</keyword>
<proteinExistence type="inferred from homology"/>
<comment type="pathway">
    <text evidence="3">Amino-acid biosynthesis; L-isoleucine biosynthesis; L-isoleucine from 2-oxobutanoate: step 4/4.</text>
</comment>
<evidence type="ECO:0000256" key="8">
    <source>
        <dbReference type="ARBA" id="ARBA00018179"/>
    </source>
</evidence>
<keyword evidence="12" id="KW-0663">Pyridoxal phosphate</keyword>
<keyword evidence="9 18" id="KW-0032">Aminotransferase</keyword>
<organism evidence="18 19">
    <name type="scientific">Arenimonas maotaiensis</name>
    <dbReference type="NCBI Taxonomy" id="1446479"/>
    <lineage>
        <taxon>Bacteria</taxon>
        <taxon>Pseudomonadati</taxon>
        <taxon>Pseudomonadota</taxon>
        <taxon>Gammaproteobacteria</taxon>
        <taxon>Lysobacterales</taxon>
        <taxon>Lysobacteraceae</taxon>
        <taxon>Arenimonas</taxon>
    </lineage>
</organism>
<comment type="pathway">
    <text evidence="4">Amino-acid biosynthesis; L-valine biosynthesis; L-valine from pyruvate: step 4/4.</text>
</comment>
<evidence type="ECO:0000256" key="13">
    <source>
        <dbReference type="ARBA" id="ARBA00023304"/>
    </source>
</evidence>
<dbReference type="NCBIfam" id="NF009897">
    <property type="entry name" value="PRK13357.1"/>
    <property type="match status" value="1"/>
</dbReference>
<dbReference type="Gene3D" id="3.30.470.10">
    <property type="match status" value="1"/>
</dbReference>
<evidence type="ECO:0000313" key="18">
    <source>
        <dbReference type="EMBL" id="GGF90785.1"/>
    </source>
</evidence>
<name>A0A917CKS5_9GAMM</name>
<accession>A0A917CKS5</accession>
<evidence type="ECO:0000256" key="14">
    <source>
        <dbReference type="ARBA" id="ARBA00048212"/>
    </source>
</evidence>
<feature type="modified residue" description="N6-(pyridoxal phosphate)lysine" evidence="17">
    <location>
        <position position="193"/>
    </location>
</feature>
<dbReference type="GO" id="GO:0009082">
    <property type="term" value="P:branched-chain amino acid biosynthetic process"/>
    <property type="evidence" value="ECO:0007669"/>
    <property type="project" value="UniProtKB-KW"/>
</dbReference>
<dbReference type="PIRSF" id="PIRSF006468">
    <property type="entry name" value="BCAT1"/>
    <property type="match status" value="1"/>
</dbReference>
<gene>
    <name evidence="18" type="primary">ilvK</name>
    <name evidence="18" type="ORF">GCM10010960_10870</name>
</gene>
<dbReference type="Proteomes" id="UP000632858">
    <property type="component" value="Unassembled WGS sequence"/>
</dbReference>
<evidence type="ECO:0000256" key="17">
    <source>
        <dbReference type="PIRSR" id="PIRSR006468-1"/>
    </source>
</evidence>
<comment type="pathway">
    <text evidence="5">Amino-acid biosynthesis; L-leucine biosynthesis; L-leucine from 3-methyl-2-oxobutanoate: step 4/4.</text>
</comment>
<comment type="catalytic activity">
    <reaction evidence="14">
        <text>L-valine + 2-oxoglutarate = 3-methyl-2-oxobutanoate + L-glutamate</text>
        <dbReference type="Rhea" id="RHEA:24813"/>
        <dbReference type="ChEBI" id="CHEBI:11851"/>
        <dbReference type="ChEBI" id="CHEBI:16810"/>
        <dbReference type="ChEBI" id="CHEBI:29985"/>
        <dbReference type="ChEBI" id="CHEBI:57762"/>
        <dbReference type="EC" id="2.6.1.42"/>
    </reaction>
</comment>
<evidence type="ECO:0000256" key="16">
    <source>
        <dbReference type="ARBA" id="ARBA00049229"/>
    </source>
</evidence>
<reference evidence="18" key="1">
    <citation type="journal article" date="2014" name="Int. J. Syst. Evol. Microbiol.">
        <title>Complete genome sequence of Corynebacterium casei LMG S-19264T (=DSM 44701T), isolated from a smear-ripened cheese.</title>
        <authorList>
            <consortium name="US DOE Joint Genome Institute (JGI-PGF)"/>
            <person name="Walter F."/>
            <person name="Albersmeier A."/>
            <person name="Kalinowski J."/>
            <person name="Ruckert C."/>
        </authorList>
    </citation>
    <scope>NUCLEOTIDE SEQUENCE</scope>
    <source>
        <strain evidence="18">CGMCC 1.12726</strain>
    </source>
</reference>
<evidence type="ECO:0000256" key="12">
    <source>
        <dbReference type="ARBA" id="ARBA00022898"/>
    </source>
</evidence>
<dbReference type="InterPro" id="IPR043132">
    <property type="entry name" value="BCAT-like_C"/>
</dbReference>
<dbReference type="InterPro" id="IPR036038">
    <property type="entry name" value="Aminotransferase-like"/>
</dbReference>
<dbReference type="GO" id="GO:0008652">
    <property type="term" value="P:amino acid biosynthetic process"/>
    <property type="evidence" value="ECO:0007669"/>
    <property type="project" value="UniProtKB-KW"/>
</dbReference>
<dbReference type="PANTHER" id="PTHR11825">
    <property type="entry name" value="SUBGROUP IIII AMINOTRANSFERASE"/>
    <property type="match status" value="1"/>
</dbReference>
<evidence type="ECO:0000256" key="6">
    <source>
        <dbReference type="ARBA" id="ARBA00009320"/>
    </source>
</evidence>
<evidence type="ECO:0000256" key="9">
    <source>
        <dbReference type="ARBA" id="ARBA00022576"/>
    </source>
</evidence>
<dbReference type="InterPro" id="IPR043131">
    <property type="entry name" value="BCAT-like_N"/>
</dbReference>
<comment type="caution">
    <text evidence="18">The sequence shown here is derived from an EMBL/GenBank/DDBJ whole genome shotgun (WGS) entry which is preliminary data.</text>
</comment>
<dbReference type="GO" id="GO:0004084">
    <property type="term" value="F:branched-chain-amino-acid transaminase activity"/>
    <property type="evidence" value="ECO:0007669"/>
    <property type="project" value="UniProtKB-EC"/>
</dbReference>
<evidence type="ECO:0000256" key="2">
    <source>
        <dbReference type="ARBA" id="ARBA00003109"/>
    </source>
</evidence>
<evidence type="ECO:0000256" key="5">
    <source>
        <dbReference type="ARBA" id="ARBA00005072"/>
    </source>
</evidence>
<dbReference type="NCBIfam" id="TIGR01123">
    <property type="entry name" value="ilvE_II"/>
    <property type="match status" value="1"/>
</dbReference>
<evidence type="ECO:0000256" key="11">
    <source>
        <dbReference type="ARBA" id="ARBA00022679"/>
    </source>
</evidence>
<keyword evidence="11" id="KW-0808">Transferase</keyword>
<evidence type="ECO:0000256" key="1">
    <source>
        <dbReference type="ARBA" id="ARBA00001933"/>
    </source>
</evidence>
<evidence type="ECO:0000256" key="10">
    <source>
        <dbReference type="ARBA" id="ARBA00022605"/>
    </source>
</evidence>
<dbReference type="Pfam" id="PF01063">
    <property type="entry name" value="Aminotran_4"/>
    <property type="match status" value="1"/>
</dbReference>
<comment type="function">
    <text evidence="2">Acts on leucine, isoleucine and valine.</text>
</comment>
<comment type="catalytic activity">
    <reaction evidence="15">
        <text>L-isoleucine + 2-oxoglutarate = (S)-3-methyl-2-oxopentanoate + L-glutamate</text>
        <dbReference type="Rhea" id="RHEA:24801"/>
        <dbReference type="ChEBI" id="CHEBI:16810"/>
        <dbReference type="ChEBI" id="CHEBI:29985"/>
        <dbReference type="ChEBI" id="CHEBI:35146"/>
        <dbReference type="ChEBI" id="CHEBI:58045"/>
        <dbReference type="EC" id="2.6.1.42"/>
    </reaction>
</comment>
<evidence type="ECO:0000313" key="19">
    <source>
        <dbReference type="Proteomes" id="UP000632858"/>
    </source>
</evidence>
<sequence length="353" mass="39247">MTDDIRIRRTAQSKLGQVDWNHLPFGRIFSDHMLVMDYADAAWQTPEIVPYGPISMQPCNATLHYGQTIFEGMKAIRAADGRITLFRPELNARRFNESCQRLCMPSIDEARFVELLKALVRCERDWVPASAESSLYLRPFLFATDELLGVRPSETYKFMVIACPAGAYYAKPVSVKIEEHYTRAAEGGTGRAKTAGNYAASLLPTKLAHDEGFDQLIWTDGKEHRYIEESGTMNLVLVIDGVILTPSEDSDTILRSVVKRSVVDLAKHWGLPVEERRISVEELVAAIRDGRLQDAFGAGTAATIAPIAEIGLRGERFALPPVETRTLSTRIKAYLDGIKSGAIADELGWCVEV</sequence>
<reference evidence="18" key="2">
    <citation type="submission" date="2020-09" db="EMBL/GenBank/DDBJ databases">
        <authorList>
            <person name="Sun Q."/>
            <person name="Zhou Y."/>
        </authorList>
    </citation>
    <scope>NUCLEOTIDE SEQUENCE</scope>
    <source>
        <strain evidence="18">CGMCC 1.12726</strain>
    </source>
</reference>
<dbReference type="RefSeq" id="WP_188448594.1">
    <property type="nucleotide sequence ID" value="NZ_BMFO01000002.1"/>
</dbReference>
<evidence type="ECO:0000256" key="7">
    <source>
        <dbReference type="ARBA" id="ARBA00013053"/>
    </source>
</evidence>
<dbReference type="Gene3D" id="3.20.10.10">
    <property type="entry name" value="D-amino Acid Aminotransferase, subunit A, domain 2"/>
    <property type="match status" value="1"/>
</dbReference>
<evidence type="ECO:0000256" key="4">
    <source>
        <dbReference type="ARBA" id="ARBA00004931"/>
    </source>
</evidence>
<dbReference type="PANTHER" id="PTHR11825:SF44">
    <property type="entry name" value="BRANCHED-CHAIN-AMINO-ACID AMINOTRANSFERASE"/>
    <property type="match status" value="1"/>
</dbReference>
<dbReference type="InterPro" id="IPR033939">
    <property type="entry name" value="BCAT_family"/>
</dbReference>
<comment type="similarity">
    <text evidence="6">Belongs to the class-IV pyridoxal-phosphate-dependent aminotransferase family.</text>
</comment>
<protein>
    <recommendedName>
        <fullName evidence="8">Branched-chain-amino-acid aminotransferase</fullName>
        <ecNumber evidence="7">2.6.1.42</ecNumber>
    </recommendedName>
</protein>
<evidence type="ECO:0000256" key="15">
    <source>
        <dbReference type="ARBA" id="ARBA00048798"/>
    </source>
</evidence>
<dbReference type="EC" id="2.6.1.42" evidence="7"/>
<evidence type="ECO:0000256" key="3">
    <source>
        <dbReference type="ARBA" id="ARBA00004824"/>
    </source>
</evidence>
<keyword evidence="10" id="KW-0028">Amino-acid biosynthesis</keyword>
<comment type="cofactor">
    <cofactor evidence="1">
        <name>pyridoxal 5'-phosphate</name>
        <dbReference type="ChEBI" id="CHEBI:597326"/>
    </cofactor>
</comment>
<dbReference type="InterPro" id="IPR001544">
    <property type="entry name" value="Aminotrans_IV"/>
</dbReference>
<dbReference type="SUPFAM" id="SSF56752">
    <property type="entry name" value="D-aminoacid aminotransferase-like PLP-dependent enzymes"/>
    <property type="match status" value="1"/>
</dbReference>
<comment type="catalytic activity">
    <reaction evidence="16">
        <text>L-leucine + 2-oxoglutarate = 4-methyl-2-oxopentanoate + L-glutamate</text>
        <dbReference type="Rhea" id="RHEA:18321"/>
        <dbReference type="ChEBI" id="CHEBI:16810"/>
        <dbReference type="ChEBI" id="CHEBI:17865"/>
        <dbReference type="ChEBI" id="CHEBI:29985"/>
        <dbReference type="ChEBI" id="CHEBI:57427"/>
        <dbReference type="EC" id="2.6.1.42"/>
    </reaction>
</comment>
<dbReference type="EMBL" id="BMFO01000002">
    <property type="protein sequence ID" value="GGF90785.1"/>
    <property type="molecule type" value="Genomic_DNA"/>
</dbReference>
<dbReference type="AlphaFoldDB" id="A0A917CKS5"/>